<keyword evidence="4" id="KW-0808">Transferase</keyword>
<accession>A0A834ZBB2</accession>
<protein>
    <recommendedName>
        <fullName evidence="2">galactinol--sucrose galactosyltransferase</fullName>
        <ecNumber evidence="2">2.4.1.82</ecNumber>
    </recommendedName>
</protein>
<dbReference type="InterPro" id="IPR008811">
    <property type="entry name" value="Glycosyl_hydrolases_36"/>
</dbReference>
<dbReference type="InterPro" id="IPR017853">
    <property type="entry name" value="GH"/>
</dbReference>
<evidence type="ECO:0000313" key="9">
    <source>
        <dbReference type="Proteomes" id="UP000655225"/>
    </source>
</evidence>
<evidence type="ECO:0000256" key="7">
    <source>
        <dbReference type="ARBA" id="ARBA00049426"/>
    </source>
</evidence>
<reference evidence="8 9" key="1">
    <citation type="submission" date="2020-04" db="EMBL/GenBank/DDBJ databases">
        <title>Plant Genome Project.</title>
        <authorList>
            <person name="Zhang R.-G."/>
        </authorList>
    </citation>
    <scope>NUCLEOTIDE SEQUENCE [LARGE SCALE GENOMIC DNA]</scope>
    <source>
        <strain evidence="8">YNK0</strain>
        <tissue evidence="8">Leaf</tissue>
    </source>
</reference>
<dbReference type="Proteomes" id="UP000655225">
    <property type="component" value="Unassembled WGS sequence"/>
</dbReference>
<evidence type="ECO:0000256" key="6">
    <source>
        <dbReference type="ARBA" id="ARBA00025404"/>
    </source>
</evidence>
<evidence type="ECO:0000256" key="2">
    <source>
        <dbReference type="ARBA" id="ARBA00012708"/>
    </source>
</evidence>
<evidence type="ECO:0000256" key="5">
    <source>
        <dbReference type="ARBA" id="ARBA00023277"/>
    </source>
</evidence>
<proteinExistence type="inferred from homology"/>
<gene>
    <name evidence="8" type="ORF">HHK36_013910</name>
</gene>
<dbReference type="PANTHER" id="PTHR31268:SF5">
    <property type="entry name" value="GALACTINOL--SUCROSE GALACTOSYLTRANSFERASE 6-RELATED"/>
    <property type="match status" value="1"/>
</dbReference>
<evidence type="ECO:0000313" key="8">
    <source>
        <dbReference type="EMBL" id="KAF8400611.1"/>
    </source>
</evidence>
<evidence type="ECO:0000256" key="4">
    <source>
        <dbReference type="ARBA" id="ARBA00022679"/>
    </source>
</evidence>
<keyword evidence="5" id="KW-0119">Carbohydrate metabolism</keyword>
<dbReference type="Gene3D" id="3.20.20.70">
    <property type="entry name" value="Aldolase class I"/>
    <property type="match status" value="1"/>
</dbReference>
<dbReference type="OMA" id="MPREIAH"/>
<dbReference type="FunFam" id="3.20.20.70:FF:000129">
    <property type="entry name" value="Probable galactinol--sucrose galactosyltransferase 1"/>
    <property type="match status" value="1"/>
</dbReference>
<dbReference type="EC" id="2.4.1.82" evidence="2"/>
<dbReference type="GO" id="GO:0047274">
    <property type="term" value="F:galactinol-sucrose galactosyltransferase activity"/>
    <property type="evidence" value="ECO:0007669"/>
    <property type="project" value="UniProtKB-EC"/>
</dbReference>
<evidence type="ECO:0000256" key="1">
    <source>
        <dbReference type="ARBA" id="ARBA00007240"/>
    </source>
</evidence>
<comment type="caution">
    <text evidence="8">The sequence shown here is derived from an EMBL/GenBank/DDBJ whole genome shotgun (WGS) entry which is preliminary data.</text>
</comment>
<organism evidence="8 9">
    <name type="scientific">Tetracentron sinense</name>
    <name type="common">Spur-leaf</name>
    <dbReference type="NCBI Taxonomy" id="13715"/>
    <lineage>
        <taxon>Eukaryota</taxon>
        <taxon>Viridiplantae</taxon>
        <taxon>Streptophyta</taxon>
        <taxon>Embryophyta</taxon>
        <taxon>Tracheophyta</taxon>
        <taxon>Spermatophyta</taxon>
        <taxon>Magnoliopsida</taxon>
        <taxon>Trochodendrales</taxon>
        <taxon>Trochodendraceae</taxon>
        <taxon>Tetracentron</taxon>
    </lineage>
</organism>
<comment type="catalytic activity">
    <reaction evidence="7">
        <text>alpha-D-galactosyl-(1-&gt;3)-1D-myo-inositol + sucrose = raffinose + myo-inositol</text>
        <dbReference type="Rhea" id="RHEA:20161"/>
        <dbReference type="ChEBI" id="CHEBI:16634"/>
        <dbReference type="ChEBI" id="CHEBI:17268"/>
        <dbReference type="ChEBI" id="CHEBI:17505"/>
        <dbReference type="ChEBI" id="CHEBI:17992"/>
        <dbReference type="EC" id="2.4.1.82"/>
    </reaction>
</comment>
<keyword evidence="9" id="KW-1185">Reference proteome</keyword>
<sequence>MTISPAVRIADGKLVVKDRTILTGLPDNIITTSAATTGPVEGIFLGAVFQESNSRHVISLGILRDVRFLACFRFKLWWMAQKMGDQGRDIPLETQFLMLETKDGSHLESENGNEENQTVYTVFLPLIEGPFRACLQGNSKDELELCFESGDTETKSSSFTHPLFISSGTDPFAAITDAIRTVKLHLKTFRQRHEKKLPGIVDYFGWCTWDAFYQEVTQEGVEAGLSSLAAGGTPPKFVIIDDGWQSVGGDPQQEDRDGKSQPLLRLTGIKENAKFKNKDDPTVGIKSIVNIAKQKHGLKYVYVWHAITGYWGGVQPGVKGMEEYGSKIQYPTVSPGVAWNQPGWKNDAMAVQGLGLVDPQQVYRFYNELHGYLNSAGVDGVKVDVQCILETLGAGLGGRVEVTRQYHQALDASVARNFPDNGCIACMSHNTDALYCSQQTAVVRASDDFYPRDPVSHTIHIAAVAYNSVFLGEFMQPDWDMFQSFHPVAEYHASARAISGGPVYVSDTPGKHNFKLLKKLVLPDGSVLRARLPGRPTRDCLFSDPTRDSVSLLKIWNMNKYTGVIGVYNCQGAAWSSTERKNMFHQTQAESLTDAVRGRDVHLITEAATDPNWNGDCTFYRQRTGELITLPNNAAIPVSLKILEHDIFTVSPVKVLAPGFSFAPLGLIDMFNSGGAIEGLKYEVKGGAALLEIENGVQGEANGIAAETVENQSLETVGTVQMEVKGCGRFGAYSSAKPRSCTLGSAMVEFKYDSACGLLTLNLDHMPEVVQKVHIVEVEL</sequence>
<dbReference type="Pfam" id="PF05691">
    <property type="entry name" value="Raffinose_syn"/>
    <property type="match status" value="1"/>
</dbReference>
<keyword evidence="3" id="KW-0328">Glycosyltransferase</keyword>
<dbReference type="OrthoDB" id="4664297at2759"/>
<dbReference type="InterPro" id="IPR013785">
    <property type="entry name" value="Aldolase_TIM"/>
</dbReference>
<dbReference type="PANTHER" id="PTHR31268">
    <property type="match status" value="1"/>
</dbReference>
<evidence type="ECO:0000256" key="3">
    <source>
        <dbReference type="ARBA" id="ARBA00022676"/>
    </source>
</evidence>
<dbReference type="EMBL" id="JABCRI010000009">
    <property type="protein sequence ID" value="KAF8400611.1"/>
    <property type="molecule type" value="Genomic_DNA"/>
</dbReference>
<dbReference type="AlphaFoldDB" id="A0A834ZBB2"/>
<comment type="similarity">
    <text evidence="1">Belongs to the glycosyl hydrolases 36 family.</text>
</comment>
<dbReference type="SUPFAM" id="SSF51445">
    <property type="entry name" value="(Trans)glycosidases"/>
    <property type="match status" value="1"/>
</dbReference>
<comment type="function">
    <text evidence="6">Transglycosidase operating by a ping-pong reaction mechanism. Involved in the synthesis of raffinose, a major soluble carbohydrate in seeds, roots and tubers.</text>
</comment>
<name>A0A834ZBB2_TETSI</name>